<reference evidence="1" key="1">
    <citation type="journal article" date="2015" name="Nature">
        <title>Complex archaea that bridge the gap between prokaryotes and eukaryotes.</title>
        <authorList>
            <person name="Spang A."/>
            <person name="Saw J.H."/>
            <person name="Jorgensen S.L."/>
            <person name="Zaremba-Niedzwiedzka K."/>
            <person name="Martijn J."/>
            <person name="Lind A.E."/>
            <person name="van Eijk R."/>
            <person name="Schleper C."/>
            <person name="Guy L."/>
            <person name="Ettema T.J."/>
        </authorList>
    </citation>
    <scope>NUCLEOTIDE SEQUENCE</scope>
</reference>
<sequence>MKSKELFEMRRIVQRDRYNRGPYYIMNARQGTGKAKSGVQDIIEFVAGGSTTIIAAIRHYGFDKTGKVFISGSGDSGYGVNPGDEEGYTIDTGMGYRGNGTFEVENVILVTDNEVTSEGNGIGMNEKRSFWVMK</sequence>
<dbReference type="AlphaFoldDB" id="A0A0F9IUH4"/>
<organism evidence="1">
    <name type="scientific">marine sediment metagenome</name>
    <dbReference type="NCBI Taxonomy" id="412755"/>
    <lineage>
        <taxon>unclassified sequences</taxon>
        <taxon>metagenomes</taxon>
        <taxon>ecological metagenomes</taxon>
    </lineage>
</organism>
<comment type="caution">
    <text evidence="1">The sequence shown here is derived from an EMBL/GenBank/DDBJ whole genome shotgun (WGS) entry which is preliminary data.</text>
</comment>
<dbReference type="EMBL" id="LAZR01011573">
    <property type="protein sequence ID" value="KKM60988.1"/>
    <property type="molecule type" value="Genomic_DNA"/>
</dbReference>
<gene>
    <name evidence="1" type="ORF">LCGC14_1536240</name>
</gene>
<accession>A0A0F9IUH4</accession>
<name>A0A0F9IUH4_9ZZZZ</name>
<proteinExistence type="predicted"/>
<evidence type="ECO:0000313" key="1">
    <source>
        <dbReference type="EMBL" id="KKM60988.1"/>
    </source>
</evidence>
<protein>
    <submittedName>
        <fullName evidence="1">Uncharacterized protein</fullName>
    </submittedName>
</protein>